<dbReference type="OMA" id="MNCSSSE"/>
<keyword evidence="7" id="KW-1185">Reference proteome</keyword>
<dbReference type="GO" id="GO:0005737">
    <property type="term" value="C:cytoplasm"/>
    <property type="evidence" value="ECO:0007669"/>
    <property type="project" value="UniProtKB-SubCell"/>
</dbReference>
<evidence type="ECO:0000313" key="5">
    <source>
        <dbReference type="EMBL" id="KQJ91780.1"/>
    </source>
</evidence>
<sequence>MTTEYLRVEKLHHGVSAKRMEMQPELSLGPTWPALGFASAKSTKSSSSESDGTSRKKRKHYTWEEPVSHPNLELHLNDPLPLDWEQCLDLQSGRMYYLNRKTLKRSWIRPKEQGVNLELNMSTTPMNVGVVDGNNGAAFPTLPQVTERADAVSSSGGNMIAVPCANCHLLVMLCKSSPSCPNCKYVQPLAPAMPQAAHRRLNAAVKPLETLSLLH</sequence>
<protein>
    <recommendedName>
        <fullName evidence="4">WW domain-containing protein</fullName>
    </recommendedName>
</protein>
<dbReference type="KEGG" id="bdi:100823520"/>
<evidence type="ECO:0000259" key="4">
    <source>
        <dbReference type="PROSITE" id="PS50020"/>
    </source>
</evidence>
<feature type="domain" description="WW" evidence="4">
    <location>
        <begin position="78"/>
        <end position="112"/>
    </location>
</feature>
<dbReference type="Gramene" id="KQJ91780">
    <property type="protein sequence ID" value="KQJ91780"/>
    <property type="gene ID" value="BRADI_4g39720v3"/>
</dbReference>
<evidence type="ECO:0000313" key="6">
    <source>
        <dbReference type="EnsemblPlants" id="KQJ91780"/>
    </source>
</evidence>
<gene>
    <name evidence="6" type="primary">LOC100823520</name>
    <name evidence="5" type="ORF">BRADI_4g39720v3</name>
</gene>
<dbReference type="SMART" id="SM00456">
    <property type="entry name" value="WW"/>
    <property type="match status" value="1"/>
</dbReference>
<dbReference type="AlphaFoldDB" id="I1ITF6"/>
<dbReference type="Gene3D" id="2.20.70.10">
    <property type="match status" value="1"/>
</dbReference>
<reference evidence="5" key="2">
    <citation type="submission" date="2017-06" db="EMBL/GenBank/DDBJ databases">
        <title>WGS assembly of Brachypodium distachyon.</title>
        <authorList>
            <consortium name="The International Brachypodium Initiative"/>
            <person name="Lucas S."/>
            <person name="Harmon-Smith M."/>
            <person name="Lail K."/>
            <person name="Tice H."/>
            <person name="Grimwood J."/>
            <person name="Bruce D."/>
            <person name="Barry K."/>
            <person name="Shu S."/>
            <person name="Lindquist E."/>
            <person name="Wang M."/>
            <person name="Pitluck S."/>
            <person name="Vogel J.P."/>
            <person name="Garvin D.F."/>
            <person name="Mockler T.C."/>
            <person name="Schmutz J."/>
            <person name="Rokhsar D."/>
            <person name="Bevan M.W."/>
        </authorList>
    </citation>
    <scope>NUCLEOTIDE SEQUENCE</scope>
    <source>
        <strain evidence="5">Bd21</strain>
    </source>
</reference>
<organism evidence="5">
    <name type="scientific">Brachypodium distachyon</name>
    <name type="common">Purple false brome</name>
    <name type="synonym">Trachynia distachya</name>
    <dbReference type="NCBI Taxonomy" id="15368"/>
    <lineage>
        <taxon>Eukaryota</taxon>
        <taxon>Viridiplantae</taxon>
        <taxon>Streptophyta</taxon>
        <taxon>Embryophyta</taxon>
        <taxon>Tracheophyta</taxon>
        <taxon>Spermatophyta</taxon>
        <taxon>Magnoliopsida</taxon>
        <taxon>Liliopsida</taxon>
        <taxon>Poales</taxon>
        <taxon>Poaceae</taxon>
        <taxon>BOP clade</taxon>
        <taxon>Pooideae</taxon>
        <taxon>Stipodae</taxon>
        <taxon>Brachypodieae</taxon>
        <taxon>Brachypodium</taxon>
    </lineage>
</organism>
<dbReference type="Pfam" id="PF00397">
    <property type="entry name" value="WW"/>
    <property type="match status" value="1"/>
</dbReference>
<name>I1ITF6_BRADI</name>
<evidence type="ECO:0000256" key="1">
    <source>
        <dbReference type="ARBA" id="ARBA00004496"/>
    </source>
</evidence>
<evidence type="ECO:0000256" key="2">
    <source>
        <dbReference type="ARBA" id="ARBA00022490"/>
    </source>
</evidence>
<dbReference type="Proteomes" id="UP000008810">
    <property type="component" value="Chromosome 4"/>
</dbReference>
<keyword evidence="2" id="KW-0963">Cytoplasm</keyword>
<dbReference type="OrthoDB" id="670666at2759"/>
<dbReference type="EMBL" id="CM000883">
    <property type="protein sequence ID" value="KQJ91780.1"/>
    <property type="molecule type" value="Genomic_DNA"/>
</dbReference>
<reference evidence="5 6" key="1">
    <citation type="journal article" date="2010" name="Nature">
        <title>Genome sequencing and analysis of the model grass Brachypodium distachyon.</title>
        <authorList>
            <consortium name="International Brachypodium Initiative"/>
        </authorList>
    </citation>
    <scope>NUCLEOTIDE SEQUENCE [LARGE SCALE GENOMIC DNA]</scope>
    <source>
        <strain evidence="5">Bd21</strain>
        <strain evidence="6">cv. Bd21</strain>
    </source>
</reference>
<dbReference type="EnsemblPlants" id="KQJ91780">
    <property type="protein sequence ID" value="KQJ91780"/>
    <property type="gene ID" value="BRADI_4g39720v3"/>
</dbReference>
<comment type="subcellular location">
    <subcellularLocation>
        <location evidence="1">Cytoplasm</location>
    </subcellularLocation>
</comment>
<evidence type="ECO:0000313" key="7">
    <source>
        <dbReference type="Proteomes" id="UP000008810"/>
    </source>
</evidence>
<dbReference type="RefSeq" id="XP_003578750.1">
    <property type="nucleotide sequence ID" value="XM_003578702.4"/>
</dbReference>
<proteinExistence type="predicted"/>
<dbReference type="eggNOG" id="ENOG502S0ZI">
    <property type="taxonomic scope" value="Eukaryota"/>
</dbReference>
<dbReference type="PANTHER" id="PTHR14791">
    <property type="entry name" value="BOMB/KIRA PROTEINS"/>
    <property type="match status" value="1"/>
</dbReference>
<evidence type="ECO:0000256" key="3">
    <source>
        <dbReference type="SAM" id="MobiDB-lite"/>
    </source>
</evidence>
<reference evidence="6" key="3">
    <citation type="submission" date="2018-08" db="UniProtKB">
        <authorList>
            <consortium name="EnsemblPlants"/>
        </authorList>
    </citation>
    <scope>IDENTIFICATION</scope>
    <source>
        <strain evidence="6">cv. Bd21</strain>
    </source>
</reference>
<dbReference type="HOGENOM" id="CLU_088729_0_0_1"/>
<dbReference type="PROSITE" id="PS50020">
    <property type="entry name" value="WW_DOMAIN_2"/>
    <property type="match status" value="1"/>
</dbReference>
<dbReference type="STRING" id="15368.I1ITF6"/>
<dbReference type="InterPro" id="IPR001202">
    <property type="entry name" value="WW_dom"/>
</dbReference>
<accession>I1ITF6</accession>
<dbReference type="GeneID" id="100823520"/>
<dbReference type="InterPro" id="IPR051105">
    <property type="entry name" value="WWC/KIBRA_Hippo_Reg"/>
</dbReference>
<dbReference type="InterPro" id="IPR036020">
    <property type="entry name" value="WW_dom_sf"/>
</dbReference>
<dbReference type="PANTHER" id="PTHR14791:SF54">
    <property type="entry name" value="OS11G0294400 PROTEIN"/>
    <property type="match status" value="1"/>
</dbReference>
<feature type="region of interest" description="Disordered" evidence="3">
    <location>
        <begin position="38"/>
        <end position="62"/>
    </location>
</feature>
<dbReference type="SUPFAM" id="SSF51045">
    <property type="entry name" value="WW domain"/>
    <property type="match status" value="1"/>
</dbReference>
<dbReference type="CDD" id="cd00201">
    <property type="entry name" value="WW"/>
    <property type="match status" value="1"/>
</dbReference>
<feature type="compositionally biased region" description="Low complexity" evidence="3">
    <location>
        <begin position="39"/>
        <end position="51"/>
    </location>
</feature>